<feature type="compositionally biased region" description="Low complexity" evidence="1">
    <location>
        <begin position="209"/>
        <end position="221"/>
    </location>
</feature>
<dbReference type="PROSITE" id="PS51194">
    <property type="entry name" value="HELICASE_CTER"/>
    <property type="match status" value="1"/>
</dbReference>
<reference evidence="3" key="1">
    <citation type="submission" date="2021-02" db="EMBL/GenBank/DDBJ databases">
        <authorList>
            <person name="Dougan E. K."/>
            <person name="Rhodes N."/>
            <person name="Thang M."/>
            <person name="Chan C."/>
        </authorList>
    </citation>
    <scope>NUCLEOTIDE SEQUENCE</scope>
</reference>
<feature type="region of interest" description="Disordered" evidence="1">
    <location>
        <begin position="254"/>
        <end position="325"/>
    </location>
</feature>
<gene>
    <name evidence="3" type="primary">irc3</name>
    <name evidence="3" type="ORF">SNAT2548_LOCUS17825</name>
</gene>
<proteinExistence type="predicted"/>
<dbReference type="PANTHER" id="PTHR33418">
    <property type="entry name" value="HELICASE-ASSOCIATED"/>
    <property type="match status" value="1"/>
</dbReference>
<dbReference type="InterPro" id="IPR027417">
    <property type="entry name" value="P-loop_NTPase"/>
</dbReference>
<accession>A0A812P7U8</accession>
<evidence type="ECO:0000259" key="2">
    <source>
        <dbReference type="PROSITE" id="PS51194"/>
    </source>
</evidence>
<dbReference type="Gene3D" id="3.40.50.300">
    <property type="entry name" value="P-loop containing nucleotide triphosphate hydrolases"/>
    <property type="match status" value="1"/>
</dbReference>
<keyword evidence="4" id="KW-1185">Reference proteome</keyword>
<comment type="caution">
    <text evidence="3">The sequence shown here is derived from an EMBL/GenBank/DDBJ whole genome shotgun (WGS) entry which is preliminary data.</text>
</comment>
<dbReference type="Proteomes" id="UP000604046">
    <property type="component" value="Unassembled WGS sequence"/>
</dbReference>
<evidence type="ECO:0000313" key="4">
    <source>
        <dbReference type="Proteomes" id="UP000604046"/>
    </source>
</evidence>
<organism evidence="3 4">
    <name type="scientific">Symbiodinium natans</name>
    <dbReference type="NCBI Taxonomy" id="878477"/>
    <lineage>
        <taxon>Eukaryota</taxon>
        <taxon>Sar</taxon>
        <taxon>Alveolata</taxon>
        <taxon>Dinophyceae</taxon>
        <taxon>Suessiales</taxon>
        <taxon>Symbiodiniaceae</taxon>
        <taxon>Symbiodinium</taxon>
    </lineage>
</organism>
<sequence length="828" mass="91227">MPKGMPSCKDLFKFSATHKEEVDFRYSLGEAIEQGVLRDYDLTVPVTTEGHPYICLANLLLSQAGRFRRVLAYCNSIAEAKRFRRVLKTVGLAAWHINGETSLKERERVMRQFSGELTRRVHVLVTVQVLGEGVNIPNADTCMFVEPRSSYVSIVQAIGRVLRAHPCKPLAHVVLPALAVPHSPAGALPISAKSASPQVAVSSEAPPHASAEVSTASPSSSIHESPVPERVVDTRIALQETLLGGLEPHIWEASATQSARNSPPAFPGKKAADGQDGTSKDAGAEGIAGVPAAGRGERKQSVDGCEHQSAELEGGSVDRAGEPLVPVPKLTAGEAWLRNRIVTTQQSTAPRLAASDSDPGLVASMPDFGFTPLSRPGHSRSAVGMSMCESAVKLQQPCLLDVGPRVQALGQDSSLSSVEAVTRDHGNGSKIGAPCPGRNLRVRTRAAGDAEFLGSSYSEQLDRFLGAIARTDSRFAEQDARYLQSRLWVTDGRLNREVSLHPLVRSMQYELAMVLKQHDPWDVHLQAVEQFAQERGRLPGQRSTSLGERILGNWLRNVGYMHTRRKLPAAKMQKLLNSSCDSLRARAEKWLDPSTAFERRLEELQRFVQEHGRLPRQRSSSPTERLLGLWLGNIGYRQKKQSLPSDNMQKMLNSSCIMIRAVASRWLHPAPPTVFERQVEELQRFVQTHNRMPQGGRASPAGERKLLNGLMDKVKPGLSSSTRTKRLRLLAKLDPVVAEWVGLRPRKPRVQLRLWKARFSALRDFVRTNHRLPSRKYGEIGKHGRRGESSLNIWLVRQRRLLASLPSDLRAALFGSHPAIAAYLESGV</sequence>
<dbReference type="Gene3D" id="6.10.140.530">
    <property type="match status" value="1"/>
</dbReference>
<dbReference type="PANTHER" id="PTHR33418:SF1">
    <property type="entry name" value="HELICASE-ASSOCIATED DOMAIN-CONTAINING PROTEIN"/>
    <property type="match status" value="1"/>
</dbReference>
<name>A0A812P7U8_9DINO</name>
<evidence type="ECO:0000256" key="1">
    <source>
        <dbReference type="SAM" id="MobiDB-lite"/>
    </source>
</evidence>
<feature type="compositionally biased region" description="Basic and acidic residues" evidence="1">
    <location>
        <begin position="270"/>
        <end position="283"/>
    </location>
</feature>
<dbReference type="EMBL" id="CAJNDS010002125">
    <property type="protein sequence ID" value="CAE7340698.1"/>
    <property type="molecule type" value="Genomic_DNA"/>
</dbReference>
<feature type="domain" description="Helicase C-terminal" evidence="2">
    <location>
        <begin position="60"/>
        <end position="214"/>
    </location>
</feature>
<dbReference type="SMART" id="SM00490">
    <property type="entry name" value="HELICc"/>
    <property type="match status" value="1"/>
</dbReference>
<dbReference type="Pfam" id="PF00271">
    <property type="entry name" value="Helicase_C"/>
    <property type="match status" value="1"/>
</dbReference>
<feature type="compositionally biased region" description="Basic and acidic residues" evidence="1">
    <location>
        <begin position="295"/>
        <end position="310"/>
    </location>
</feature>
<protein>
    <submittedName>
        <fullName evidence="3">Irc3 protein</fullName>
    </submittedName>
</protein>
<dbReference type="AlphaFoldDB" id="A0A812P7U8"/>
<dbReference type="InterPro" id="IPR001650">
    <property type="entry name" value="Helicase_C-like"/>
</dbReference>
<feature type="region of interest" description="Disordered" evidence="1">
    <location>
        <begin position="199"/>
        <end position="228"/>
    </location>
</feature>
<dbReference type="OrthoDB" id="16911at2759"/>
<evidence type="ECO:0000313" key="3">
    <source>
        <dbReference type="EMBL" id="CAE7340698.1"/>
    </source>
</evidence>
<dbReference type="SUPFAM" id="SSF52540">
    <property type="entry name" value="P-loop containing nucleoside triphosphate hydrolases"/>
    <property type="match status" value="1"/>
</dbReference>